<evidence type="ECO:0000313" key="3">
    <source>
        <dbReference type="EMBL" id="VFJ97238.1"/>
    </source>
</evidence>
<proteinExistence type="predicted"/>
<evidence type="ECO:0000313" key="1">
    <source>
        <dbReference type="EMBL" id="VFJ89017.1"/>
    </source>
</evidence>
<dbReference type="AlphaFoldDB" id="A0A450UAG1"/>
<gene>
    <name evidence="1" type="ORF">BECKH772A_GA0070896_1001232</name>
    <name evidence="2" type="ORF">BECKH772B_GA0070898_1000626</name>
    <name evidence="3" type="ORF">BECKH772C_GA0070978_1001132</name>
</gene>
<name>A0A450UAG1_9GAMM</name>
<evidence type="ECO:0000313" key="2">
    <source>
        <dbReference type="EMBL" id="VFJ89727.1"/>
    </source>
</evidence>
<accession>A0A450UAG1</accession>
<sequence length="84" mass="9896">MARHEKSYQQLLLRRSDANVSFDGLCALLERLGFSERIRGDHHIFTMDGVDEILNLQPRNAKAKPYQVKQVREVILRYNLRLED</sequence>
<protein>
    <submittedName>
        <fullName evidence="1">YcfA-like protein</fullName>
    </submittedName>
</protein>
<dbReference type="EMBL" id="CAADFJ010000011">
    <property type="protein sequence ID" value="VFJ97238.1"/>
    <property type="molecule type" value="Genomic_DNA"/>
</dbReference>
<organism evidence="1">
    <name type="scientific">Candidatus Kentrum eta</name>
    <dbReference type="NCBI Taxonomy" id="2126337"/>
    <lineage>
        <taxon>Bacteria</taxon>
        <taxon>Pseudomonadati</taxon>
        <taxon>Pseudomonadota</taxon>
        <taxon>Gammaproteobacteria</taxon>
        <taxon>Candidatus Kentrum</taxon>
    </lineage>
</organism>
<dbReference type="EMBL" id="CAADFI010000006">
    <property type="protein sequence ID" value="VFJ89727.1"/>
    <property type="molecule type" value="Genomic_DNA"/>
</dbReference>
<reference evidence="1" key="1">
    <citation type="submission" date="2019-02" db="EMBL/GenBank/DDBJ databases">
        <authorList>
            <person name="Gruber-Vodicka R. H."/>
            <person name="Seah K. B. B."/>
        </authorList>
    </citation>
    <scope>NUCLEOTIDE SEQUENCE</scope>
    <source>
        <strain evidence="3">BECK_SA2B12</strain>
        <strain evidence="1">BECK_SA2B15</strain>
        <strain evidence="2">BECK_SA2B20</strain>
    </source>
</reference>
<dbReference type="EMBL" id="CAADFG010000012">
    <property type="protein sequence ID" value="VFJ89017.1"/>
    <property type="molecule type" value="Genomic_DNA"/>
</dbReference>